<feature type="repeat" description="ANK" evidence="3">
    <location>
        <begin position="541"/>
        <end position="573"/>
    </location>
</feature>
<evidence type="ECO:0000259" key="4">
    <source>
        <dbReference type="PROSITE" id="PS51184"/>
    </source>
</evidence>
<gene>
    <name evidence="5" type="ORF">SCF082_LOCUS15610</name>
</gene>
<dbReference type="PANTHER" id="PTHR24173:SF74">
    <property type="entry name" value="ANKYRIN REPEAT DOMAIN-CONTAINING PROTEIN 16"/>
    <property type="match status" value="1"/>
</dbReference>
<evidence type="ECO:0000256" key="3">
    <source>
        <dbReference type="PROSITE-ProRule" id="PRU00023"/>
    </source>
</evidence>
<dbReference type="SMART" id="SM00248">
    <property type="entry name" value="ANK"/>
    <property type="match status" value="8"/>
</dbReference>
<dbReference type="PANTHER" id="PTHR24173">
    <property type="entry name" value="ANKYRIN REPEAT CONTAINING"/>
    <property type="match status" value="1"/>
</dbReference>
<evidence type="ECO:0000256" key="2">
    <source>
        <dbReference type="ARBA" id="ARBA00023043"/>
    </source>
</evidence>
<keyword evidence="6" id="KW-1185">Reference proteome</keyword>
<dbReference type="InterPro" id="IPR002110">
    <property type="entry name" value="Ankyrin_rpt"/>
</dbReference>
<name>A0ABP0K7F4_9DINO</name>
<comment type="caution">
    <text evidence="5">The sequence shown here is derived from an EMBL/GenBank/DDBJ whole genome shotgun (WGS) entry which is preliminary data.</text>
</comment>
<feature type="repeat" description="ANK" evidence="3">
    <location>
        <begin position="607"/>
        <end position="639"/>
    </location>
</feature>
<keyword evidence="2 3" id="KW-0040">ANK repeat</keyword>
<protein>
    <submittedName>
        <fullName evidence="5">PH and SEC7 domain containing protein secG</fullName>
    </submittedName>
</protein>
<evidence type="ECO:0000313" key="5">
    <source>
        <dbReference type="EMBL" id="CAK9022029.1"/>
    </source>
</evidence>
<dbReference type="InterPro" id="IPR003347">
    <property type="entry name" value="JmjC_dom"/>
</dbReference>
<dbReference type="PROSITE" id="PS50088">
    <property type="entry name" value="ANK_REPEAT"/>
    <property type="match status" value="4"/>
</dbReference>
<dbReference type="PRINTS" id="PR01415">
    <property type="entry name" value="ANKYRIN"/>
</dbReference>
<organism evidence="5 6">
    <name type="scientific">Durusdinium trenchii</name>
    <dbReference type="NCBI Taxonomy" id="1381693"/>
    <lineage>
        <taxon>Eukaryota</taxon>
        <taxon>Sar</taxon>
        <taxon>Alveolata</taxon>
        <taxon>Dinophyceae</taxon>
        <taxon>Suessiales</taxon>
        <taxon>Symbiodiniaceae</taxon>
        <taxon>Durusdinium</taxon>
    </lineage>
</organism>
<evidence type="ECO:0000313" key="6">
    <source>
        <dbReference type="Proteomes" id="UP001642464"/>
    </source>
</evidence>
<dbReference type="InterPro" id="IPR036770">
    <property type="entry name" value="Ankyrin_rpt-contain_sf"/>
</dbReference>
<accession>A0ABP0K7F4</accession>
<dbReference type="PROSITE" id="PS51184">
    <property type="entry name" value="JMJC"/>
    <property type="match status" value="1"/>
</dbReference>
<dbReference type="PROSITE" id="PS50297">
    <property type="entry name" value="ANK_REP_REGION"/>
    <property type="match status" value="4"/>
</dbReference>
<reference evidence="5 6" key="1">
    <citation type="submission" date="2024-02" db="EMBL/GenBank/DDBJ databases">
        <authorList>
            <person name="Chen Y."/>
            <person name="Shah S."/>
            <person name="Dougan E. K."/>
            <person name="Thang M."/>
            <person name="Chan C."/>
        </authorList>
    </citation>
    <scope>NUCLEOTIDE SEQUENCE [LARGE SCALE GENOMIC DNA]</scope>
</reference>
<dbReference type="Pfam" id="PF12796">
    <property type="entry name" value="Ank_2"/>
    <property type="match status" value="2"/>
</dbReference>
<dbReference type="Gene3D" id="2.60.120.650">
    <property type="entry name" value="Cupin"/>
    <property type="match status" value="1"/>
</dbReference>
<proteinExistence type="predicted"/>
<feature type="repeat" description="ANK" evidence="3">
    <location>
        <begin position="674"/>
        <end position="706"/>
    </location>
</feature>
<dbReference type="Gene3D" id="1.25.40.20">
    <property type="entry name" value="Ankyrin repeat-containing domain"/>
    <property type="match status" value="1"/>
</dbReference>
<keyword evidence="1" id="KW-0677">Repeat</keyword>
<dbReference type="SUPFAM" id="SSF48403">
    <property type="entry name" value="Ankyrin repeat"/>
    <property type="match status" value="1"/>
</dbReference>
<feature type="repeat" description="ANK" evidence="3">
    <location>
        <begin position="574"/>
        <end position="606"/>
    </location>
</feature>
<sequence>MLAAPDPATEALCRSWAQQQGLDEACVNRLLELPTSMLATVMEGFRPKPGTLNASGLFMGYVRSILYAQNGAGERGKGKGKAPAPASVEEMKEQVEKFAAQWGLDEECQAVMLEQKPQASGPRFGQGEIPWRTSVDWKEGIVDPVATVAGDCRLKRVDGTGLSKSRFKKLLRAGRPFLVHSLDVSKIQSSGEELENFGSSKVQLEAGIDEASASFRLTKEWRSFREYSQHPTGEQELVFEHGFIGNLSRFLWGTKFLLLPKTLQHALAFPILTIGTNGTGTSMHQHEGTWLLLIQGLKVWWLADRRVPSKSIARRDPCQFLGAEGVPEGFHVCHQKAGELLYFPDDWHHATCNVEPFVWGLGSQGSNSHWPPLVLSASLGDAVNVQTALRRADGLSRAAFAAALQRSVGLGHWDVADVLMKFAADFRGADAGEAVGYCPAAPIHAVAEHGHAALAAQLLTAGFDPEEPLSSSVSFIALEISAYLGHANMVALLLQQPGPLLQSQRSTILANSLRNAAQNGHLPVMRLLLDQGASPLLPDGEGRTALHMAAAGGQVAALRFLKSTGQSGDLRDHQGHTPLHAASERGHAKVARQLIKWKGSLRAENSQKRQPLHLAARQGHVPVLRLLLEMRADVEVEDEAKARPVHFAVISGCLRTVEFLVRTARAQVDVRNKDGELPLHLAVRDEHASIIRLLVESRADLTVASTQQHSEEFAEL</sequence>
<dbReference type="SUPFAM" id="SSF51197">
    <property type="entry name" value="Clavaminate synthase-like"/>
    <property type="match status" value="1"/>
</dbReference>
<dbReference type="Proteomes" id="UP001642464">
    <property type="component" value="Unassembled WGS sequence"/>
</dbReference>
<evidence type="ECO:0000256" key="1">
    <source>
        <dbReference type="ARBA" id="ARBA00022737"/>
    </source>
</evidence>
<feature type="domain" description="JmjC" evidence="4">
    <location>
        <begin position="219"/>
        <end position="382"/>
    </location>
</feature>
<dbReference type="EMBL" id="CAXAMM010010001">
    <property type="protein sequence ID" value="CAK9022029.1"/>
    <property type="molecule type" value="Genomic_DNA"/>
</dbReference>